<dbReference type="PANTHER" id="PTHR34597:SF1">
    <property type="entry name" value="HEME_HEMOPEXIN TRANSPORTER PROTEIN HUXB"/>
    <property type="match status" value="1"/>
</dbReference>
<keyword evidence="7" id="KW-0472">Membrane</keyword>
<dbReference type="EMBL" id="QJUP01000028">
    <property type="protein sequence ID" value="TBU90998.1"/>
    <property type="molecule type" value="Genomic_DNA"/>
</dbReference>
<comment type="similarity">
    <text evidence="2">Belongs to the TPS (TC 1.B.20) family.</text>
</comment>
<feature type="region of interest" description="Disordered" evidence="9">
    <location>
        <begin position="551"/>
        <end position="570"/>
    </location>
</feature>
<evidence type="ECO:0000259" key="10">
    <source>
        <dbReference type="PROSITE" id="PS51779"/>
    </source>
</evidence>
<evidence type="ECO:0000256" key="8">
    <source>
        <dbReference type="ARBA" id="ARBA00023237"/>
    </source>
</evidence>
<evidence type="ECO:0000256" key="3">
    <source>
        <dbReference type="ARBA" id="ARBA00022448"/>
    </source>
</evidence>
<proteinExistence type="inferred from homology"/>
<dbReference type="InterPro" id="IPR051544">
    <property type="entry name" value="TPS_OM_transporter"/>
</dbReference>
<dbReference type="PROSITE" id="PS51779">
    <property type="entry name" value="POTRA"/>
    <property type="match status" value="1"/>
</dbReference>
<feature type="domain" description="POTRA" evidence="10">
    <location>
        <begin position="51"/>
        <end position="125"/>
    </location>
</feature>
<evidence type="ECO:0000256" key="9">
    <source>
        <dbReference type="SAM" id="MobiDB-lite"/>
    </source>
</evidence>
<evidence type="ECO:0000256" key="2">
    <source>
        <dbReference type="ARBA" id="ARBA00009055"/>
    </source>
</evidence>
<evidence type="ECO:0000256" key="4">
    <source>
        <dbReference type="ARBA" id="ARBA00022452"/>
    </source>
</evidence>
<dbReference type="AlphaFoldDB" id="A0A4V6MX84"/>
<keyword evidence="12" id="KW-1185">Reference proteome</keyword>
<dbReference type="GO" id="GO:0009279">
    <property type="term" value="C:cell outer membrane"/>
    <property type="evidence" value="ECO:0007669"/>
    <property type="project" value="UniProtKB-SubCell"/>
</dbReference>
<dbReference type="GO" id="GO:0008320">
    <property type="term" value="F:protein transmembrane transporter activity"/>
    <property type="evidence" value="ECO:0007669"/>
    <property type="project" value="TreeGrafter"/>
</dbReference>
<evidence type="ECO:0000313" key="12">
    <source>
        <dbReference type="Proteomes" id="UP000292639"/>
    </source>
</evidence>
<dbReference type="Proteomes" id="UP000292639">
    <property type="component" value="Unassembled WGS sequence"/>
</dbReference>
<organism evidence="11 12">
    <name type="scientific">Stutzerimonas kirkiae</name>
    <dbReference type="NCBI Taxonomy" id="2211392"/>
    <lineage>
        <taxon>Bacteria</taxon>
        <taxon>Pseudomonadati</taxon>
        <taxon>Pseudomonadota</taxon>
        <taxon>Gammaproteobacteria</taxon>
        <taxon>Pseudomonadales</taxon>
        <taxon>Pseudomonadaceae</taxon>
        <taxon>Stutzerimonas</taxon>
    </lineage>
</organism>
<feature type="region of interest" description="Disordered" evidence="9">
    <location>
        <begin position="1"/>
        <end position="46"/>
    </location>
</feature>
<dbReference type="Pfam" id="PF03865">
    <property type="entry name" value="ShlB"/>
    <property type="match status" value="1"/>
</dbReference>
<evidence type="ECO:0000256" key="5">
    <source>
        <dbReference type="ARBA" id="ARBA00022692"/>
    </source>
</evidence>
<evidence type="ECO:0000313" key="11">
    <source>
        <dbReference type="EMBL" id="TBU90998.1"/>
    </source>
</evidence>
<dbReference type="GO" id="GO:0046819">
    <property type="term" value="P:protein secretion by the type V secretion system"/>
    <property type="evidence" value="ECO:0007669"/>
    <property type="project" value="TreeGrafter"/>
</dbReference>
<keyword evidence="8" id="KW-0998">Cell outer membrane</keyword>
<keyword evidence="6" id="KW-0653">Protein transport</keyword>
<gene>
    <name evidence="11" type="ORF">DNJ96_16380</name>
</gene>
<comment type="subcellular location">
    <subcellularLocation>
        <location evidence="1">Cell outer membrane</location>
    </subcellularLocation>
</comment>
<dbReference type="Gene3D" id="2.40.160.50">
    <property type="entry name" value="membrane protein fhac: a member of the omp85/tpsb transporter family"/>
    <property type="match status" value="1"/>
</dbReference>
<dbReference type="InterPro" id="IPR005565">
    <property type="entry name" value="Hemolysn_activator_HlyB_C"/>
</dbReference>
<reference evidence="11 12" key="1">
    <citation type="submission" date="2018-06" db="EMBL/GenBank/DDBJ databases">
        <title>Three novel Pseudomonas species isolated from symptomatic oak.</title>
        <authorList>
            <person name="Bueno-Gonzalez V."/>
            <person name="Brady C."/>
        </authorList>
    </citation>
    <scope>NUCLEOTIDE SEQUENCE [LARGE SCALE GENOMIC DNA]</scope>
    <source>
        <strain evidence="11 12">P17C</strain>
    </source>
</reference>
<name>A0A4V6MX84_9GAMM</name>
<dbReference type="InterPro" id="IPR013686">
    <property type="entry name" value="Polypept-transport_assoc_ShlB"/>
</dbReference>
<feature type="compositionally biased region" description="Pro residues" evidence="9">
    <location>
        <begin position="28"/>
        <end position="40"/>
    </location>
</feature>
<dbReference type="Pfam" id="PF08479">
    <property type="entry name" value="POTRA_2"/>
    <property type="match status" value="1"/>
</dbReference>
<keyword evidence="3" id="KW-0813">Transport</keyword>
<comment type="caution">
    <text evidence="11">The sequence shown here is derived from an EMBL/GenBank/DDBJ whole genome shotgun (WGS) entry which is preliminary data.</text>
</comment>
<keyword evidence="5" id="KW-0812">Transmembrane</keyword>
<protein>
    <submittedName>
        <fullName evidence="11">ShlB/FhaC/HecB family hemolysin secretion/activation protein</fullName>
    </submittedName>
</protein>
<keyword evidence="4" id="KW-1134">Transmembrane beta strand</keyword>
<accession>A0A4V6MX84</accession>
<evidence type="ECO:0000256" key="6">
    <source>
        <dbReference type="ARBA" id="ARBA00022927"/>
    </source>
</evidence>
<evidence type="ECO:0000256" key="7">
    <source>
        <dbReference type="ARBA" id="ARBA00023136"/>
    </source>
</evidence>
<sequence>MGLGVAHAQTLPDAGALRQQIEPERPRLPPPQAPQPPASVAPPKAQSGVQVEVSAFRFAGNSLLSDAELSAALHGYLGRSLDFDELQRAPQAVATLYRSHGWVVRAFLPRQDVTEGVVLIQVDEARFGTARIEGEAPRRLGPATWQDTIAAAQAQDEPLHAPALDRALLLLDDLPGVTASGSLAPGQQPGQTDLLLRLGDEPLVVGNIGADNFGMRGTGSQRVTAAIGVNSPLRLGDRLNAHLIHTDGNDYGRLAYSLPVGSRGLRLGANISNLDYRLVGSRFSAFDAEGSSLSWGLEASYPLLRSRQRNIYLVANADRKRFDNRANSATTAKYDVDVFTLGLIGNRYDTWGGGGSNEASLFLSSGQVDPAGLAQPRADDSDSGFTKLRAGLARHQAITGGLSAFAAWSGQWADSNLDSSERFFLGGSSGVRAYPVNEGGGSWGQVLNLELRQRLAHGWQLNGFFDYGQVWQYRHDRFVAGQRLSGSAGNRLDYKGYGLTLGWNGPLGLQLNATWAHRVGSNPNPALDGRDQDGSLNKDRFWLSASLPFEFGRTPRTASPSPIESRPAQP</sequence>
<evidence type="ECO:0000256" key="1">
    <source>
        <dbReference type="ARBA" id="ARBA00004442"/>
    </source>
</evidence>
<dbReference type="Gene3D" id="3.10.20.310">
    <property type="entry name" value="membrane protein fhac"/>
    <property type="match status" value="1"/>
</dbReference>
<dbReference type="PANTHER" id="PTHR34597">
    <property type="entry name" value="SLR1661 PROTEIN"/>
    <property type="match status" value="1"/>
</dbReference>
<dbReference type="InterPro" id="IPR034746">
    <property type="entry name" value="POTRA"/>
</dbReference>
<dbReference type="GO" id="GO:0098046">
    <property type="term" value="C:type V protein secretion system complex"/>
    <property type="evidence" value="ECO:0007669"/>
    <property type="project" value="TreeGrafter"/>
</dbReference>